<dbReference type="InterPro" id="IPR027417">
    <property type="entry name" value="P-loop_NTPase"/>
</dbReference>
<comment type="similarity">
    <text evidence="6">Belongs to the TRAFAC class myosin-kinesin ATPase superfamily. Myosin family.</text>
</comment>
<evidence type="ECO:0000313" key="9">
    <source>
        <dbReference type="RefSeq" id="XP_022243725.1"/>
    </source>
</evidence>
<gene>
    <name evidence="9" type="primary">LOC106461151</name>
</gene>
<keyword evidence="1" id="KW-0547">Nucleotide-binding</keyword>
<evidence type="ECO:0000259" key="7">
    <source>
        <dbReference type="PROSITE" id="PS51456"/>
    </source>
</evidence>
<dbReference type="Pfam" id="PF00063">
    <property type="entry name" value="Myosin_head"/>
    <property type="match status" value="1"/>
</dbReference>
<dbReference type="InterPro" id="IPR001609">
    <property type="entry name" value="Myosin_head_motor_dom-like"/>
</dbReference>
<evidence type="ECO:0000256" key="6">
    <source>
        <dbReference type="PROSITE-ProRule" id="PRU00782"/>
    </source>
</evidence>
<dbReference type="PRINTS" id="PR00193">
    <property type="entry name" value="MYOSINHEAVY"/>
</dbReference>
<keyword evidence="4" id="KW-0505">Motor protein</keyword>
<organism evidence="8 9">
    <name type="scientific">Limulus polyphemus</name>
    <name type="common">Atlantic horseshoe crab</name>
    <dbReference type="NCBI Taxonomy" id="6850"/>
    <lineage>
        <taxon>Eukaryota</taxon>
        <taxon>Metazoa</taxon>
        <taxon>Ecdysozoa</taxon>
        <taxon>Arthropoda</taxon>
        <taxon>Chelicerata</taxon>
        <taxon>Merostomata</taxon>
        <taxon>Xiphosura</taxon>
        <taxon>Limulidae</taxon>
        <taxon>Limulus</taxon>
    </lineage>
</organism>
<protein>
    <submittedName>
        <fullName evidence="9">Unconventional myosin-VIIa-like</fullName>
    </submittedName>
</protein>
<reference evidence="9" key="1">
    <citation type="submission" date="2025-08" db="UniProtKB">
        <authorList>
            <consortium name="RefSeq"/>
        </authorList>
    </citation>
    <scope>IDENTIFICATION</scope>
    <source>
        <tissue evidence="9">Muscle</tissue>
    </source>
</reference>
<dbReference type="PANTHER" id="PTHR13140">
    <property type="entry name" value="MYOSIN"/>
    <property type="match status" value="1"/>
</dbReference>
<keyword evidence="2" id="KW-0067">ATP-binding</keyword>
<keyword evidence="8" id="KW-1185">Reference proteome</keyword>
<comment type="caution">
    <text evidence="6">Lacks conserved residue(s) required for the propagation of feature annotation.</text>
</comment>
<accession>A0ABM1SJB9</accession>
<dbReference type="RefSeq" id="XP_022243725.1">
    <property type="nucleotide sequence ID" value="XM_022388017.1"/>
</dbReference>
<dbReference type="GeneID" id="106461151"/>
<evidence type="ECO:0000256" key="1">
    <source>
        <dbReference type="ARBA" id="ARBA00022741"/>
    </source>
</evidence>
<dbReference type="InterPro" id="IPR036961">
    <property type="entry name" value="Kinesin_motor_dom_sf"/>
</dbReference>
<evidence type="ECO:0000313" key="8">
    <source>
        <dbReference type="Proteomes" id="UP000694941"/>
    </source>
</evidence>
<sequence length="154" mass="17018">MSITGSSNGRRPEDGVPDMTVISDIDENGINTNLKVRYDKDKIYTYTGTILVAVNPYKELDIYDLDWVFNYNGQKIGHQEPHVFAISEAAYSSLQNKNINQSCVISGESGAGKVDKNTIFLLVGTSKGSVTNILTQIRTVKLKEKYGKILVSSH</sequence>
<name>A0ABM1SJB9_LIMPO</name>
<feature type="domain" description="Myosin motor" evidence="7">
    <location>
        <begin position="14"/>
        <end position="154"/>
    </location>
</feature>
<keyword evidence="5 6" id="KW-0009">Actin-binding</keyword>
<dbReference type="PROSITE" id="PS51456">
    <property type="entry name" value="MYOSIN_MOTOR"/>
    <property type="match status" value="1"/>
</dbReference>
<evidence type="ECO:0000256" key="3">
    <source>
        <dbReference type="ARBA" id="ARBA00023123"/>
    </source>
</evidence>
<dbReference type="Gene3D" id="3.40.850.10">
    <property type="entry name" value="Kinesin motor domain"/>
    <property type="match status" value="1"/>
</dbReference>
<keyword evidence="3 6" id="KW-0518">Myosin</keyword>
<evidence type="ECO:0000256" key="4">
    <source>
        <dbReference type="ARBA" id="ARBA00023175"/>
    </source>
</evidence>
<dbReference type="PANTHER" id="PTHR13140:SF561">
    <property type="entry name" value="MIP31562P1"/>
    <property type="match status" value="1"/>
</dbReference>
<dbReference type="Proteomes" id="UP000694941">
    <property type="component" value="Unplaced"/>
</dbReference>
<evidence type="ECO:0000256" key="2">
    <source>
        <dbReference type="ARBA" id="ARBA00022840"/>
    </source>
</evidence>
<proteinExistence type="inferred from homology"/>
<evidence type="ECO:0000256" key="5">
    <source>
        <dbReference type="ARBA" id="ARBA00023203"/>
    </source>
</evidence>
<dbReference type="SUPFAM" id="SSF52540">
    <property type="entry name" value="P-loop containing nucleoside triphosphate hydrolases"/>
    <property type="match status" value="1"/>
</dbReference>